<gene>
    <name evidence="3" type="ORF">CBW24_05955</name>
</gene>
<keyword evidence="4" id="KW-1185">Reference proteome</keyword>
<evidence type="ECO:0000256" key="1">
    <source>
        <dbReference type="SAM" id="MobiDB-lite"/>
    </source>
</evidence>
<dbReference type="InterPro" id="IPR008621">
    <property type="entry name" value="Cbb3-typ_cyt_oxidase_comp"/>
</dbReference>
<keyword evidence="2" id="KW-0472">Membrane</keyword>
<dbReference type="EMBL" id="CP021404">
    <property type="protein sequence ID" value="ATI41591.1"/>
    <property type="molecule type" value="Genomic_DNA"/>
</dbReference>
<evidence type="ECO:0000313" key="4">
    <source>
        <dbReference type="Proteomes" id="UP000219050"/>
    </source>
</evidence>
<dbReference type="AlphaFoldDB" id="A0A291LY19"/>
<feature type="region of interest" description="Disordered" evidence="1">
    <location>
        <begin position="45"/>
        <end position="67"/>
    </location>
</feature>
<evidence type="ECO:0000256" key="2">
    <source>
        <dbReference type="SAM" id="Phobius"/>
    </source>
</evidence>
<dbReference type="CDD" id="cd01324">
    <property type="entry name" value="cbb3_Oxidase_CcoQ"/>
    <property type="match status" value="1"/>
</dbReference>
<sequence>MDTYSYLRHLADSWALLVLTLIFLGVIGWCFRPGSRALHDDAADVPFRHDRPDTGRADIGRTEGASR</sequence>
<keyword evidence="2" id="KW-0812">Transmembrane</keyword>
<dbReference type="OrthoDB" id="9801588at2"/>
<feature type="transmembrane region" description="Helical" evidence="2">
    <location>
        <begin position="14"/>
        <end position="31"/>
    </location>
</feature>
<keyword evidence="2" id="KW-1133">Transmembrane helix</keyword>
<name>A0A291LY19_9RHOB</name>
<organism evidence="3 4">
    <name type="scientific">Pacificitalea manganoxidans</name>
    <dbReference type="NCBI Taxonomy" id="1411902"/>
    <lineage>
        <taxon>Bacteria</taxon>
        <taxon>Pseudomonadati</taxon>
        <taxon>Pseudomonadota</taxon>
        <taxon>Alphaproteobacteria</taxon>
        <taxon>Rhodobacterales</taxon>
        <taxon>Paracoccaceae</taxon>
        <taxon>Pacificitalea</taxon>
    </lineage>
</organism>
<dbReference type="RefSeq" id="WP_088662025.1">
    <property type="nucleotide sequence ID" value="NZ_CP021404.1"/>
</dbReference>
<dbReference type="KEGG" id="cmag:CBW24_05955"/>
<dbReference type="Pfam" id="PF05545">
    <property type="entry name" value="FixQ"/>
    <property type="match status" value="1"/>
</dbReference>
<proteinExistence type="predicted"/>
<evidence type="ECO:0000313" key="3">
    <source>
        <dbReference type="EMBL" id="ATI41591.1"/>
    </source>
</evidence>
<dbReference type="Proteomes" id="UP000219050">
    <property type="component" value="Chromosome"/>
</dbReference>
<protein>
    <submittedName>
        <fullName evidence="3">CcoQ/FixQ family Cbb3-type cytochrome c oxidase assembly chaperone</fullName>
    </submittedName>
</protein>
<reference evidence="3 4" key="1">
    <citation type="submission" date="2017-05" db="EMBL/GenBank/DDBJ databases">
        <title>Comparative genomic and metabolic analysis of manganese-oxidizing mechanisms in Celeribater manganoxidans DY25T: its adaption to the environment of polymetallic nodule.</title>
        <authorList>
            <person name="Wang X."/>
        </authorList>
    </citation>
    <scope>NUCLEOTIDE SEQUENCE [LARGE SCALE GENOMIC DNA]</scope>
    <source>
        <strain evidence="3 4">DY25</strain>
    </source>
</reference>
<accession>A0A291LY19</accession>